<dbReference type="OrthoDB" id="9800696at2"/>
<dbReference type="RefSeq" id="WP_157801537.1">
    <property type="nucleotide sequence ID" value="NZ_CP024798.1"/>
</dbReference>
<reference evidence="1 2" key="1">
    <citation type="submission" date="2017-11" db="EMBL/GenBank/DDBJ databases">
        <title>The genome sequence of Candidatus Carsonella ruddii from the psyllid Bactericera trigonica.</title>
        <authorList>
            <person name="Katsir L."/>
            <person name="Zhepu R."/>
            <person name="Piasezky A."/>
            <person name="Jong J."/>
            <person name="Sela N."/>
            <person name="Freilich S."/>
            <person name="Bahar O."/>
        </authorList>
    </citation>
    <scope>NUCLEOTIDE SEQUENCE [LARGE SCALE GENOMIC DNA]</scope>
    <source>
        <strain evidence="1 2">BT</strain>
    </source>
</reference>
<name>A0A2K8K4H5_CARRU</name>
<evidence type="ECO:0000313" key="1">
    <source>
        <dbReference type="EMBL" id="ATX33467.1"/>
    </source>
</evidence>
<gene>
    <name evidence="1" type="ORF">CUN91_00665</name>
</gene>
<dbReference type="Gene3D" id="3.40.50.620">
    <property type="entry name" value="HUPs"/>
    <property type="match status" value="1"/>
</dbReference>
<accession>A0A2K8K4H5</accession>
<dbReference type="InterPro" id="IPR014729">
    <property type="entry name" value="Rossmann-like_a/b/a_fold"/>
</dbReference>
<dbReference type="Proteomes" id="UP000230531">
    <property type="component" value="Chromosome"/>
</dbReference>
<dbReference type="SUPFAM" id="SSF52402">
    <property type="entry name" value="Adenine nucleotide alpha hydrolases-like"/>
    <property type="match status" value="1"/>
</dbReference>
<evidence type="ECO:0000313" key="2">
    <source>
        <dbReference type="Proteomes" id="UP000230531"/>
    </source>
</evidence>
<dbReference type="AlphaFoldDB" id="A0A2K8K4H5"/>
<proteinExistence type="predicted"/>
<organism evidence="1 2">
    <name type="scientific">Carsonella ruddii</name>
    <dbReference type="NCBI Taxonomy" id="114186"/>
    <lineage>
        <taxon>Bacteria</taxon>
        <taxon>Pseudomonadati</taxon>
        <taxon>Pseudomonadota</taxon>
        <taxon>Gammaproteobacteria</taxon>
        <taxon>Oceanospirillales</taxon>
        <taxon>Halomonadaceae</taxon>
        <taxon>Zymobacter group</taxon>
        <taxon>Candidatus Carsonella</taxon>
    </lineage>
</organism>
<sequence length="290" mass="35336">MYNILLISGGKDSNFCCYNFNHYNLFIKINNCNNYIDKKYSILNIKNLNKKLFSINLKLEYKKILNYFIFKNINIDFYCNKLIKIYLIKKIYKKKIIFTGHYFKKIKKFFISSNDQKKDQIFFLNFKNNIYSFIGYYNKFYINFLNFKNNFLCKIKKSTTGICFKFKNKKKLFIFILENKMIFNILKTKNYLNLGKKIIFFKIIKIKKNNIYIIKNKNLFFKIIKINFLCNNINIFLKTKSQSIKIIGKLIKFKNKKFVVFYKKKKYLEKNILLFYNDLAIFNSKIIKKN</sequence>
<dbReference type="EMBL" id="CP024798">
    <property type="protein sequence ID" value="ATX33467.1"/>
    <property type="molecule type" value="Genomic_DNA"/>
</dbReference>
<protein>
    <submittedName>
        <fullName evidence="1">Uncharacterized protein</fullName>
    </submittedName>
</protein>